<name>A0A845ARN4_9SPHN</name>
<dbReference type="AlphaFoldDB" id="A0A845ARN4"/>
<dbReference type="EMBL" id="WTYA01000009">
    <property type="protein sequence ID" value="MXP29548.1"/>
    <property type="molecule type" value="Genomic_DNA"/>
</dbReference>
<organism evidence="1 2">
    <name type="scientific">Qipengyuania algicida</name>
    <dbReference type="NCBI Taxonomy" id="1836209"/>
    <lineage>
        <taxon>Bacteria</taxon>
        <taxon>Pseudomonadati</taxon>
        <taxon>Pseudomonadota</taxon>
        <taxon>Alphaproteobacteria</taxon>
        <taxon>Sphingomonadales</taxon>
        <taxon>Erythrobacteraceae</taxon>
        <taxon>Qipengyuania</taxon>
    </lineage>
</organism>
<evidence type="ECO:0000313" key="1">
    <source>
        <dbReference type="EMBL" id="MXP29548.1"/>
    </source>
</evidence>
<accession>A0A845ARN4</accession>
<proteinExistence type="predicted"/>
<gene>
    <name evidence="1" type="ORF">GRI58_12035</name>
</gene>
<reference evidence="1 2" key="1">
    <citation type="submission" date="2019-12" db="EMBL/GenBank/DDBJ databases">
        <title>Genomic-based taxomic classification of the family Erythrobacteraceae.</title>
        <authorList>
            <person name="Xu L."/>
        </authorList>
    </citation>
    <scope>NUCLEOTIDE SEQUENCE [LARGE SCALE GENOMIC DNA]</scope>
    <source>
        <strain evidence="1 2">KEMB 9005-328</strain>
    </source>
</reference>
<evidence type="ECO:0000313" key="2">
    <source>
        <dbReference type="Proteomes" id="UP000439780"/>
    </source>
</evidence>
<comment type="caution">
    <text evidence="1">The sequence shown here is derived from an EMBL/GenBank/DDBJ whole genome shotgun (WGS) entry which is preliminary data.</text>
</comment>
<protein>
    <submittedName>
        <fullName evidence="1">Uncharacterized protein</fullName>
    </submittedName>
</protein>
<dbReference type="RefSeq" id="WP_160753847.1">
    <property type="nucleotide sequence ID" value="NZ_WTYA01000009.1"/>
</dbReference>
<keyword evidence="2" id="KW-1185">Reference proteome</keyword>
<sequence>MNEDGKIRPFTITLQPGDERYEPLPPNVRYEPITIRERPDDLDDTGLATVFGLDD</sequence>
<dbReference type="Proteomes" id="UP000439780">
    <property type="component" value="Unassembled WGS sequence"/>
</dbReference>